<keyword evidence="2" id="KW-1185">Reference proteome</keyword>
<comment type="caution">
    <text evidence="1">The sequence shown here is derived from an EMBL/GenBank/DDBJ whole genome shotgun (WGS) entry which is preliminary data.</text>
</comment>
<protein>
    <submittedName>
        <fullName evidence="1">Uncharacterized protein</fullName>
    </submittedName>
</protein>
<name>A0AAD6X1F9_9AGAR</name>
<organism evidence="1 2">
    <name type="scientific">Mycena alexandri</name>
    <dbReference type="NCBI Taxonomy" id="1745969"/>
    <lineage>
        <taxon>Eukaryota</taxon>
        <taxon>Fungi</taxon>
        <taxon>Dikarya</taxon>
        <taxon>Basidiomycota</taxon>
        <taxon>Agaricomycotina</taxon>
        <taxon>Agaricomycetes</taxon>
        <taxon>Agaricomycetidae</taxon>
        <taxon>Agaricales</taxon>
        <taxon>Marasmiineae</taxon>
        <taxon>Mycenaceae</taxon>
        <taxon>Mycena</taxon>
    </lineage>
</organism>
<dbReference type="EMBL" id="JARJCM010000051">
    <property type="protein sequence ID" value="KAJ7035363.1"/>
    <property type="molecule type" value="Genomic_DNA"/>
</dbReference>
<sequence>MERGRMWHDDRGFLDRWHVAPRYRLCFTTPHATPRYVRLRPLPTPFDQPRAPSAHIQYDAGEHTLRATFDVGSGVHTCRQLGAEWEGKRRAGGRRKVDRLDHGRCVPTSGFLLIWLARFARPGPNSRPVPRPWLRLDTCIPTQFDQRRPRTLYTARPSISNVYRCQDPTSIPHNRPSTSAAASALAANSPQNGREINGLLRMQEGRWMWIGLTMGGVCPVSISC</sequence>
<gene>
    <name evidence="1" type="ORF">C8F04DRAFT_537289</name>
</gene>
<evidence type="ECO:0000313" key="2">
    <source>
        <dbReference type="Proteomes" id="UP001218188"/>
    </source>
</evidence>
<evidence type="ECO:0000313" key="1">
    <source>
        <dbReference type="EMBL" id="KAJ7035363.1"/>
    </source>
</evidence>
<accession>A0AAD6X1F9</accession>
<reference evidence="1" key="1">
    <citation type="submission" date="2023-03" db="EMBL/GenBank/DDBJ databases">
        <title>Massive genome expansion in bonnet fungi (Mycena s.s.) driven by repeated elements and novel gene families across ecological guilds.</title>
        <authorList>
            <consortium name="Lawrence Berkeley National Laboratory"/>
            <person name="Harder C.B."/>
            <person name="Miyauchi S."/>
            <person name="Viragh M."/>
            <person name="Kuo A."/>
            <person name="Thoen E."/>
            <person name="Andreopoulos B."/>
            <person name="Lu D."/>
            <person name="Skrede I."/>
            <person name="Drula E."/>
            <person name="Henrissat B."/>
            <person name="Morin E."/>
            <person name="Kohler A."/>
            <person name="Barry K."/>
            <person name="LaButti K."/>
            <person name="Morin E."/>
            <person name="Salamov A."/>
            <person name="Lipzen A."/>
            <person name="Mereny Z."/>
            <person name="Hegedus B."/>
            <person name="Baldrian P."/>
            <person name="Stursova M."/>
            <person name="Weitz H."/>
            <person name="Taylor A."/>
            <person name="Grigoriev I.V."/>
            <person name="Nagy L.G."/>
            <person name="Martin F."/>
            <person name="Kauserud H."/>
        </authorList>
    </citation>
    <scope>NUCLEOTIDE SEQUENCE</scope>
    <source>
        <strain evidence="1">CBHHK200</strain>
    </source>
</reference>
<dbReference type="Proteomes" id="UP001218188">
    <property type="component" value="Unassembled WGS sequence"/>
</dbReference>
<proteinExistence type="predicted"/>
<dbReference type="AlphaFoldDB" id="A0AAD6X1F9"/>